<dbReference type="RefSeq" id="WP_087358966.1">
    <property type="nucleotide sequence ID" value="NZ_AP031415.1"/>
</dbReference>
<proteinExistence type="predicted"/>
<feature type="domain" description="CYTH" evidence="1">
    <location>
        <begin position="3"/>
        <end position="188"/>
    </location>
</feature>
<dbReference type="InterPro" id="IPR009195">
    <property type="entry name" value="Uncharacterised_YjbK"/>
</dbReference>
<dbReference type="PIRSF" id="PIRSF012526">
    <property type="entry name" value="CYTH_UCP012526"/>
    <property type="match status" value="1"/>
</dbReference>
<gene>
    <name evidence="2" type="ORF">B5E75_10370</name>
</gene>
<protein>
    <recommendedName>
        <fullName evidence="1">CYTH domain-containing protein</fullName>
    </recommendedName>
</protein>
<dbReference type="InterPro" id="IPR033469">
    <property type="entry name" value="CYTH-like_dom_sf"/>
</dbReference>
<name>A0A1Y4SWQ2_9FIRM</name>
<evidence type="ECO:0000313" key="3">
    <source>
        <dbReference type="Proteomes" id="UP000195305"/>
    </source>
</evidence>
<dbReference type="Proteomes" id="UP000195305">
    <property type="component" value="Unassembled WGS sequence"/>
</dbReference>
<dbReference type="InterPro" id="IPR023577">
    <property type="entry name" value="CYTH_domain"/>
</dbReference>
<reference evidence="2 3" key="1">
    <citation type="journal article" date="2018" name="BMC Genomics">
        <title>Whole genome sequencing and function prediction of 133 gut anaerobes isolated from chicken caecum in pure cultures.</title>
        <authorList>
            <person name="Medvecky M."/>
            <person name="Cejkova D."/>
            <person name="Polansky O."/>
            <person name="Karasova D."/>
            <person name="Kubasova T."/>
            <person name="Cizek A."/>
            <person name="Rychlik I."/>
        </authorList>
    </citation>
    <scope>NUCLEOTIDE SEQUENCE [LARGE SCALE GENOMIC DNA]</scope>
    <source>
        <strain evidence="2 3">An13</strain>
    </source>
</reference>
<dbReference type="SMART" id="SM01118">
    <property type="entry name" value="CYTH"/>
    <property type="match status" value="1"/>
</dbReference>
<dbReference type="PROSITE" id="PS51707">
    <property type="entry name" value="CYTH"/>
    <property type="match status" value="1"/>
</dbReference>
<evidence type="ECO:0000313" key="2">
    <source>
        <dbReference type="EMBL" id="OUQ33391.1"/>
    </source>
</evidence>
<dbReference type="OrthoDB" id="1654293at2"/>
<keyword evidence="3" id="KW-1185">Reference proteome</keyword>
<dbReference type="CDD" id="cd07762">
    <property type="entry name" value="CYTH-like_Pase_1"/>
    <property type="match status" value="1"/>
</dbReference>
<dbReference type="SUPFAM" id="SSF55154">
    <property type="entry name" value="CYTH-like phosphatases"/>
    <property type="match status" value="1"/>
</dbReference>
<evidence type="ECO:0000259" key="1">
    <source>
        <dbReference type="PROSITE" id="PS51707"/>
    </source>
</evidence>
<comment type="caution">
    <text evidence="2">The sequence shown here is derived from an EMBL/GenBank/DDBJ whole genome shotgun (WGS) entry which is preliminary data.</text>
</comment>
<dbReference type="Pfam" id="PF01928">
    <property type="entry name" value="CYTH"/>
    <property type="match status" value="1"/>
</dbReference>
<accession>A0A1Y4SWQ2</accession>
<dbReference type="Gene3D" id="2.40.320.10">
    <property type="entry name" value="Hypothetical Protein Pfu-838710-001"/>
    <property type="match status" value="1"/>
</dbReference>
<organism evidence="2 3">
    <name type="scientific">Massilimicrobiota timonensis</name>
    <dbReference type="NCBI Taxonomy" id="1776392"/>
    <lineage>
        <taxon>Bacteria</taxon>
        <taxon>Bacillati</taxon>
        <taxon>Bacillota</taxon>
        <taxon>Erysipelotrichia</taxon>
        <taxon>Erysipelotrichales</taxon>
        <taxon>Erysipelotrichaceae</taxon>
        <taxon>Massilimicrobiota</taxon>
    </lineage>
</organism>
<dbReference type="AlphaFoldDB" id="A0A1Y4SWQ2"/>
<dbReference type="EMBL" id="NFLJ01000031">
    <property type="protein sequence ID" value="OUQ33391.1"/>
    <property type="molecule type" value="Genomic_DNA"/>
</dbReference>
<sequence length="192" mass="23321">MQQLEIEYKILLTHQIFNQILEDYHDAITKDYIQTNDYFTHPLLSQKKYMLRIRTKNNQYELTLKRPYQNHQLETNIPLTKKEKDLFFQFQLKNEITDILEQEGIPLHELAHLFSLTTHRYDILLPEGTLSLDENTYLHQHDYELEFEVHHEKKGYQQFLKIIEPYHLQYTHNCPSKVTRAFEAYLKSSHQK</sequence>